<feature type="transmembrane region" description="Helical" evidence="1">
    <location>
        <begin position="217"/>
        <end position="234"/>
    </location>
</feature>
<reference evidence="2" key="1">
    <citation type="journal article" date="2020" name="mSystems">
        <title>Genome- and Community-Level Interaction Insights into Carbon Utilization and Element Cycling Functions of Hydrothermarchaeota in Hydrothermal Sediment.</title>
        <authorList>
            <person name="Zhou Z."/>
            <person name="Liu Y."/>
            <person name="Xu W."/>
            <person name="Pan J."/>
            <person name="Luo Z.H."/>
            <person name="Li M."/>
        </authorList>
    </citation>
    <scope>NUCLEOTIDE SEQUENCE [LARGE SCALE GENOMIC DNA]</scope>
    <source>
        <strain evidence="2">HyVt-527</strain>
    </source>
</reference>
<keyword evidence="1" id="KW-1133">Transmembrane helix</keyword>
<feature type="transmembrane region" description="Helical" evidence="1">
    <location>
        <begin position="342"/>
        <end position="360"/>
    </location>
</feature>
<feature type="transmembrane region" description="Helical" evidence="1">
    <location>
        <begin position="7"/>
        <end position="25"/>
    </location>
</feature>
<keyword evidence="1" id="KW-0472">Membrane</keyword>
<dbReference type="AlphaFoldDB" id="A0A7V5PPW1"/>
<dbReference type="Proteomes" id="UP000886124">
    <property type="component" value="Unassembled WGS sequence"/>
</dbReference>
<protein>
    <submittedName>
        <fullName evidence="2">Uncharacterized protein</fullName>
    </submittedName>
</protein>
<feature type="transmembrane region" description="Helical" evidence="1">
    <location>
        <begin position="113"/>
        <end position="134"/>
    </location>
</feature>
<feature type="non-terminal residue" evidence="2">
    <location>
        <position position="364"/>
    </location>
</feature>
<dbReference type="EMBL" id="DROD01000496">
    <property type="protein sequence ID" value="HHJ53056.1"/>
    <property type="molecule type" value="Genomic_DNA"/>
</dbReference>
<organism evidence="2">
    <name type="scientific">Caldithrix abyssi</name>
    <dbReference type="NCBI Taxonomy" id="187145"/>
    <lineage>
        <taxon>Bacteria</taxon>
        <taxon>Pseudomonadati</taxon>
        <taxon>Calditrichota</taxon>
        <taxon>Calditrichia</taxon>
        <taxon>Calditrichales</taxon>
        <taxon>Calditrichaceae</taxon>
        <taxon>Caldithrix</taxon>
    </lineage>
</organism>
<evidence type="ECO:0000313" key="2">
    <source>
        <dbReference type="EMBL" id="HHJ53056.1"/>
    </source>
</evidence>
<gene>
    <name evidence="2" type="ORF">ENJ89_07665</name>
</gene>
<feature type="transmembrane region" description="Helical" evidence="1">
    <location>
        <begin position="186"/>
        <end position="205"/>
    </location>
</feature>
<feature type="transmembrane region" description="Helical" evidence="1">
    <location>
        <begin position="306"/>
        <end position="322"/>
    </location>
</feature>
<sequence>MKSVVKIHLPAIVAVTIILGVLFFVTERRGQSNAPQLSPEQQRLVNIPGLDLENPFDRALLQDALNLFEPQRKEAHEELLRTVERIRAQQIEALSNQNPELQPLNGSRLWRLFLMYLRFVVIYALVMLITYYGVQTLAVLRFVIEQQNRPGHLELFLALIRRRPALRTTQEWLRYLSHLLAIPGKLLVKGALYLILFAPAYVVAYSFKTNFETGSDLFMILLAVLSNGLLINYMNKFYSLLTAESRKGYVETARVKNLNDSYDFNDPAGVTVKQIFRVRKNFSGHILQHIYQNAAFQYLTTMKEQASFLITGLMIIEMALNIHQHLSYELLKQLLYKNYPEVILMVLGIFYLVKATDIFADWAK</sequence>
<accession>A0A7V5PPW1</accession>
<evidence type="ECO:0000256" key="1">
    <source>
        <dbReference type="SAM" id="Phobius"/>
    </source>
</evidence>
<comment type="caution">
    <text evidence="2">The sequence shown here is derived from an EMBL/GenBank/DDBJ whole genome shotgun (WGS) entry which is preliminary data.</text>
</comment>
<proteinExistence type="predicted"/>
<name>A0A7V5PPW1_CALAY</name>
<keyword evidence="1" id="KW-0812">Transmembrane</keyword>